<dbReference type="PANTHER" id="PTHR12459">
    <property type="entry name" value="TRANSMEMBRANE PROTEIN 135-RELATED"/>
    <property type="match status" value="1"/>
</dbReference>
<dbReference type="InParanoid" id="B9H734"/>
<keyword evidence="3" id="KW-1185">Reference proteome</keyword>
<feature type="signal peptide" evidence="1">
    <location>
        <begin position="1"/>
        <end position="21"/>
    </location>
</feature>
<sequence>MWTCLLFRIFRWRTTPMVALGTFPIEKKSTRIEISLYCLARAIENFFNYMVDAGHLPQSNNLKRPDVVVFSASRHL</sequence>
<dbReference type="InterPro" id="IPR026749">
    <property type="entry name" value="Tmem135"/>
</dbReference>
<evidence type="ECO:0000313" key="2">
    <source>
        <dbReference type="EMBL" id="PNT37044.1"/>
    </source>
</evidence>
<accession>B9H734</accession>
<protein>
    <recommendedName>
        <fullName evidence="4">Secreted protein</fullName>
    </recommendedName>
</protein>
<organism evidence="2 3">
    <name type="scientific">Populus trichocarpa</name>
    <name type="common">Western balsam poplar</name>
    <name type="synonym">Populus balsamifera subsp. trichocarpa</name>
    <dbReference type="NCBI Taxonomy" id="3694"/>
    <lineage>
        <taxon>Eukaryota</taxon>
        <taxon>Viridiplantae</taxon>
        <taxon>Streptophyta</taxon>
        <taxon>Embryophyta</taxon>
        <taxon>Tracheophyta</taxon>
        <taxon>Spermatophyta</taxon>
        <taxon>Magnoliopsida</taxon>
        <taxon>eudicotyledons</taxon>
        <taxon>Gunneridae</taxon>
        <taxon>Pentapetalae</taxon>
        <taxon>rosids</taxon>
        <taxon>fabids</taxon>
        <taxon>Malpighiales</taxon>
        <taxon>Salicaceae</taxon>
        <taxon>Saliceae</taxon>
        <taxon>Populus</taxon>
    </lineage>
</organism>
<proteinExistence type="predicted"/>
<feature type="chain" id="PRO_5030165990" description="Secreted protein" evidence="1">
    <location>
        <begin position="22"/>
        <end position="76"/>
    </location>
</feature>
<dbReference type="Gramene" id="Potri.005G165100.1.v4.1">
    <property type="protein sequence ID" value="Potri.005G165100.1.v4.1"/>
    <property type="gene ID" value="Potri.005G165100.v4.1"/>
</dbReference>
<dbReference type="PANTHER" id="PTHR12459:SF15">
    <property type="entry name" value="TRANSMEMBRANE PROTEIN 135"/>
    <property type="match status" value="1"/>
</dbReference>
<dbReference type="EMBL" id="CM009294">
    <property type="protein sequence ID" value="PNT37044.1"/>
    <property type="molecule type" value="Genomic_DNA"/>
</dbReference>
<dbReference type="STRING" id="3694.B9H734"/>
<keyword evidence="1" id="KW-0732">Signal</keyword>
<gene>
    <name evidence="2" type="ORF">POPTR_005G165100</name>
</gene>
<reference evidence="2 3" key="1">
    <citation type="journal article" date="2006" name="Science">
        <title>The genome of black cottonwood, Populus trichocarpa (Torr. &amp; Gray).</title>
        <authorList>
            <person name="Tuskan G.A."/>
            <person name="Difazio S."/>
            <person name="Jansson S."/>
            <person name="Bohlmann J."/>
            <person name="Grigoriev I."/>
            <person name="Hellsten U."/>
            <person name="Putnam N."/>
            <person name="Ralph S."/>
            <person name="Rombauts S."/>
            <person name="Salamov A."/>
            <person name="Schein J."/>
            <person name="Sterck L."/>
            <person name="Aerts A."/>
            <person name="Bhalerao R.R."/>
            <person name="Bhalerao R.P."/>
            <person name="Blaudez D."/>
            <person name="Boerjan W."/>
            <person name="Brun A."/>
            <person name="Brunner A."/>
            <person name="Busov V."/>
            <person name="Campbell M."/>
            <person name="Carlson J."/>
            <person name="Chalot M."/>
            <person name="Chapman J."/>
            <person name="Chen G.L."/>
            <person name="Cooper D."/>
            <person name="Coutinho P.M."/>
            <person name="Couturier J."/>
            <person name="Covert S."/>
            <person name="Cronk Q."/>
            <person name="Cunningham R."/>
            <person name="Davis J."/>
            <person name="Degroeve S."/>
            <person name="Dejardin A."/>
            <person name="Depamphilis C."/>
            <person name="Detter J."/>
            <person name="Dirks B."/>
            <person name="Dubchak I."/>
            <person name="Duplessis S."/>
            <person name="Ehlting J."/>
            <person name="Ellis B."/>
            <person name="Gendler K."/>
            <person name="Goodstein D."/>
            <person name="Gribskov M."/>
            <person name="Grimwood J."/>
            <person name="Groover A."/>
            <person name="Gunter L."/>
            <person name="Hamberger B."/>
            <person name="Heinze B."/>
            <person name="Helariutta Y."/>
            <person name="Henrissat B."/>
            <person name="Holligan D."/>
            <person name="Holt R."/>
            <person name="Huang W."/>
            <person name="Islam-Faridi N."/>
            <person name="Jones S."/>
            <person name="Jones-Rhoades M."/>
            <person name="Jorgensen R."/>
            <person name="Joshi C."/>
            <person name="Kangasjarvi J."/>
            <person name="Karlsson J."/>
            <person name="Kelleher C."/>
            <person name="Kirkpatrick R."/>
            <person name="Kirst M."/>
            <person name="Kohler A."/>
            <person name="Kalluri U."/>
            <person name="Larimer F."/>
            <person name="Leebens-Mack J."/>
            <person name="Leple J.C."/>
            <person name="Locascio P."/>
            <person name="Lou Y."/>
            <person name="Lucas S."/>
            <person name="Martin F."/>
            <person name="Montanini B."/>
            <person name="Napoli C."/>
            <person name="Nelson D.R."/>
            <person name="Nelson C."/>
            <person name="Nieminen K."/>
            <person name="Nilsson O."/>
            <person name="Pereda V."/>
            <person name="Peter G."/>
            <person name="Philippe R."/>
            <person name="Pilate G."/>
            <person name="Poliakov A."/>
            <person name="Razumovskaya J."/>
            <person name="Richardson P."/>
            <person name="Rinaldi C."/>
            <person name="Ritland K."/>
            <person name="Rouze P."/>
            <person name="Ryaboy D."/>
            <person name="Schmutz J."/>
            <person name="Schrader J."/>
            <person name="Segerman B."/>
            <person name="Shin H."/>
            <person name="Siddiqui A."/>
            <person name="Sterky F."/>
            <person name="Terry A."/>
            <person name="Tsai C.J."/>
            <person name="Uberbacher E."/>
            <person name="Unneberg P."/>
            <person name="Vahala J."/>
            <person name="Wall K."/>
            <person name="Wessler S."/>
            <person name="Yang G."/>
            <person name="Yin T."/>
            <person name="Douglas C."/>
            <person name="Marra M."/>
            <person name="Sandberg G."/>
            <person name="Van de Peer Y."/>
            <person name="Rokhsar D."/>
        </authorList>
    </citation>
    <scope>NUCLEOTIDE SEQUENCE [LARGE SCALE GENOMIC DNA]</scope>
    <source>
        <strain evidence="3">cv. Nisqually</strain>
    </source>
</reference>
<evidence type="ECO:0000256" key="1">
    <source>
        <dbReference type="SAM" id="SignalP"/>
    </source>
</evidence>
<dbReference type="AlphaFoldDB" id="B9H734"/>
<dbReference type="HOGENOM" id="CLU_2659129_0_0_1"/>
<evidence type="ECO:0008006" key="4">
    <source>
        <dbReference type="Google" id="ProtNLM"/>
    </source>
</evidence>
<name>B9H734_POPTR</name>
<dbReference type="eggNOG" id="KOG1398">
    <property type="taxonomic scope" value="Eukaryota"/>
</dbReference>
<dbReference type="Proteomes" id="UP000006729">
    <property type="component" value="Chromosome 5"/>
</dbReference>
<evidence type="ECO:0000313" key="3">
    <source>
        <dbReference type="Proteomes" id="UP000006729"/>
    </source>
</evidence>